<dbReference type="EnsemblMetazoa" id="SSS_8442s_mrna">
    <property type="protein sequence ID" value="KAF7491610.1"/>
    <property type="gene ID" value="SSS_8442"/>
</dbReference>
<feature type="transmembrane region" description="Helical" evidence="1">
    <location>
        <begin position="6"/>
        <end position="24"/>
    </location>
</feature>
<accession>A0A132A2C8</accession>
<dbReference type="OMA" id="AYSEPYY"/>
<evidence type="ECO:0000313" key="2">
    <source>
        <dbReference type="EMBL" id="KAF7491610.1"/>
    </source>
</evidence>
<gene>
    <name evidence="3" type="ORF">QR98_0036450</name>
    <name evidence="2" type="ORF">SSS_8442</name>
</gene>
<dbReference type="AlphaFoldDB" id="A0A132A2C8"/>
<keyword evidence="1" id="KW-1133">Transmembrane helix</keyword>
<reference evidence="2" key="3">
    <citation type="submission" date="2020-01" db="EMBL/GenBank/DDBJ databases">
        <authorList>
            <person name="Korhonen P.K.K."/>
            <person name="Guangxu M.G."/>
            <person name="Wang T.W."/>
            <person name="Stroehlein A.J.S."/>
            <person name="Young N.D."/>
            <person name="Ang C.-S.A."/>
            <person name="Fernando D.W.F."/>
            <person name="Lu H.L."/>
            <person name="Taylor S.T."/>
            <person name="Ehtesham M.E.M."/>
            <person name="Najaraj S.H.N."/>
            <person name="Harsha G.H.G."/>
            <person name="Madugundu A.M."/>
            <person name="Renuse S.R."/>
            <person name="Holt D.H."/>
            <person name="Pandey A.P."/>
            <person name="Papenfuss A.P."/>
            <person name="Gasser R.B.G."/>
            <person name="Fischer K.F."/>
        </authorList>
    </citation>
    <scope>NUCLEOTIDE SEQUENCE</scope>
    <source>
        <strain evidence="2">SSS_KF_BRIS2020</strain>
    </source>
</reference>
<evidence type="ECO:0000313" key="5">
    <source>
        <dbReference type="Proteomes" id="UP000070412"/>
    </source>
</evidence>
<keyword evidence="5" id="KW-1185">Reference proteome</keyword>
<reference evidence="5" key="2">
    <citation type="journal article" date="2020" name="PLoS Negl. Trop. Dis.">
        <title>High-quality nuclear genome for Sarcoptes scabiei-A critical resource for a neglected parasite.</title>
        <authorList>
            <person name="Korhonen P.K."/>
            <person name="Gasser R.B."/>
            <person name="Ma G."/>
            <person name="Wang T."/>
            <person name="Stroehlein A.J."/>
            <person name="Young N.D."/>
            <person name="Ang C.S."/>
            <person name="Fernando D.D."/>
            <person name="Lu H.C."/>
            <person name="Taylor S."/>
            <person name="Reynolds S.L."/>
            <person name="Mofiz E."/>
            <person name="Najaraj S.H."/>
            <person name="Gowda H."/>
            <person name="Madugundu A."/>
            <person name="Renuse S."/>
            <person name="Holt D."/>
            <person name="Pandey A."/>
            <person name="Papenfuss A.T."/>
            <person name="Fischer K."/>
        </authorList>
    </citation>
    <scope>NUCLEOTIDE SEQUENCE [LARGE SCALE GENOMIC DNA]</scope>
</reference>
<dbReference type="Proteomes" id="UP000070412">
    <property type="component" value="Unassembled WGS sequence"/>
</dbReference>
<dbReference type="EMBL" id="WVUK01000058">
    <property type="protein sequence ID" value="KAF7491610.1"/>
    <property type="molecule type" value="Genomic_DNA"/>
</dbReference>
<keyword evidence="1" id="KW-0812">Transmembrane</keyword>
<dbReference type="VEuPathDB" id="VectorBase:SSCA004219"/>
<name>A0A132A2C8_SARSC</name>
<evidence type="ECO:0000256" key="1">
    <source>
        <dbReference type="SAM" id="Phobius"/>
    </source>
</evidence>
<keyword evidence="1" id="KW-0472">Membrane</keyword>
<evidence type="ECO:0000313" key="6">
    <source>
        <dbReference type="Proteomes" id="UP000616769"/>
    </source>
</evidence>
<sequence length="128" mass="13998">MALSIRTFSIAFIAIICLQLFLINDQFKSVQCRKKKILRKLLALSMLLNKRTKLVPLPLPLPIPIPLKLTHHEPTVVLPPPAPAYSSYGGGGAYSEPYYHSGDGGDYDDSYASASYNRAIAVVPPSQA</sequence>
<proteinExistence type="predicted"/>
<dbReference type="EMBL" id="JXLN01010137">
    <property type="protein sequence ID" value="KPM05186.1"/>
    <property type="molecule type" value="Genomic_DNA"/>
</dbReference>
<evidence type="ECO:0000313" key="3">
    <source>
        <dbReference type="EMBL" id="KPM05186.1"/>
    </source>
</evidence>
<organism evidence="3 6">
    <name type="scientific">Sarcoptes scabiei</name>
    <name type="common">Itch mite</name>
    <name type="synonym">Acarus scabiei</name>
    <dbReference type="NCBI Taxonomy" id="52283"/>
    <lineage>
        <taxon>Eukaryota</taxon>
        <taxon>Metazoa</taxon>
        <taxon>Ecdysozoa</taxon>
        <taxon>Arthropoda</taxon>
        <taxon>Chelicerata</taxon>
        <taxon>Arachnida</taxon>
        <taxon>Acari</taxon>
        <taxon>Acariformes</taxon>
        <taxon>Sarcoptiformes</taxon>
        <taxon>Astigmata</taxon>
        <taxon>Psoroptidia</taxon>
        <taxon>Sarcoptoidea</taxon>
        <taxon>Sarcoptidae</taxon>
        <taxon>Sarcoptinae</taxon>
        <taxon>Sarcoptes</taxon>
    </lineage>
</organism>
<dbReference type="Proteomes" id="UP000616769">
    <property type="component" value="Unassembled WGS sequence"/>
</dbReference>
<reference evidence="3 6" key="1">
    <citation type="journal article" date="2015" name="Parasit. Vectors">
        <title>Draft genome of the scabies mite.</title>
        <authorList>
            <person name="Rider S.D.Jr."/>
            <person name="Morgan M.S."/>
            <person name="Arlian L.G."/>
        </authorList>
    </citation>
    <scope>NUCLEOTIDE SEQUENCE [LARGE SCALE GENOMIC DNA]</scope>
    <source>
        <strain evidence="3">Arlian Lab</strain>
    </source>
</reference>
<evidence type="ECO:0000313" key="4">
    <source>
        <dbReference type="EnsemblMetazoa" id="KAF7491610.1"/>
    </source>
</evidence>
<reference evidence="4" key="4">
    <citation type="submission" date="2022-06" db="UniProtKB">
        <authorList>
            <consortium name="EnsemblMetazoa"/>
        </authorList>
    </citation>
    <scope>IDENTIFICATION</scope>
</reference>
<protein>
    <submittedName>
        <fullName evidence="3 4">Uncharacterized protein</fullName>
    </submittedName>
</protein>